<organism evidence="1 2">
    <name type="scientific">Ruegeria atlantica</name>
    <dbReference type="NCBI Taxonomy" id="81569"/>
    <lineage>
        <taxon>Bacteria</taxon>
        <taxon>Pseudomonadati</taxon>
        <taxon>Pseudomonadota</taxon>
        <taxon>Alphaproteobacteria</taxon>
        <taxon>Rhodobacterales</taxon>
        <taxon>Roseobacteraceae</taxon>
        <taxon>Ruegeria</taxon>
    </lineage>
</organism>
<accession>A0A0P1E3E3</accession>
<evidence type="ECO:0000313" key="2">
    <source>
        <dbReference type="Proteomes" id="UP000050786"/>
    </source>
</evidence>
<name>A0A0P1E3E3_9RHOB</name>
<sequence>MPLRGLFWAIGFEGEQLEMRVRAFVAYQVGGPWLFVELFAKDRSRLRSIRLKLLVHGKTNKPEL</sequence>
<dbReference type="AlphaFoldDB" id="A0A0P1E3E3"/>
<dbReference type="Proteomes" id="UP000050786">
    <property type="component" value="Unassembled WGS sequence"/>
</dbReference>
<dbReference type="EMBL" id="CYPS01000011">
    <property type="protein sequence ID" value="CUH41992.1"/>
    <property type="molecule type" value="Genomic_DNA"/>
</dbReference>
<evidence type="ECO:0000313" key="1">
    <source>
        <dbReference type="EMBL" id="CUH41992.1"/>
    </source>
</evidence>
<keyword evidence="2" id="KW-1185">Reference proteome</keyword>
<reference evidence="2" key="1">
    <citation type="submission" date="2015-09" db="EMBL/GenBank/DDBJ databases">
        <authorList>
            <person name="Rodrigo-Torres L."/>
            <person name="Arahal D.R."/>
        </authorList>
    </citation>
    <scope>NUCLEOTIDE SEQUENCE [LARGE SCALE GENOMIC DNA]</scope>
    <source>
        <strain evidence="2">CECT 4293</strain>
    </source>
</reference>
<proteinExistence type="predicted"/>
<protein>
    <submittedName>
        <fullName evidence="1">Uncharacterized protein</fullName>
    </submittedName>
</protein>
<gene>
    <name evidence="1" type="ORF">RUM4293_00877</name>
</gene>